<dbReference type="RefSeq" id="WP_065728589.1">
    <property type="nucleotide sequence ID" value="NZ_CP016428.1"/>
</dbReference>
<sequence>MTGKKYLTEQAATFLKFAMATTDPDVAAGFLDKAADLQARSEEAPDASPRAPDVEQPKD</sequence>
<evidence type="ECO:0000313" key="2">
    <source>
        <dbReference type="EMBL" id="ANW01326.1"/>
    </source>
</evidence>
<dbReference type="Proteomes" id="UP000092839">
    <property type="component" value="Chromosome"/>
</dbReference>
<name>A0A1B1UF62_9BRAD</name>
<organism evidence="2 3">
    <name type="scientific">Bradyrhizobium icense</name>
    <dbReference type="NCBI Taxonomy" id="1274631"/>
    <lineage>
        <taxon>Bacteria</taxon>
        <taxon>Pseudomonadati</taxon>
        <taxon>Pseudomonadota</taxon>
        <taxon>Alphaproteobacteria</taxon>
        <taxon>Hyphomicrobiales</taxon>
        <taxon>Nitrobacteraceae</taxon>
        <taxon>Bradyrhizobium</taxon>
    </lineage>
</organism>
<reference evidence="2 3" key="1">
    <citation type="submission" date="2016-07" db="EMBL/GenBank/DDBJ databases">
        <title>Complete genome sequence of Bradyrhizobium icense LMTR 13T, a potential inoculant strain isolated from lima bean (Phaseolus lunatus) in Peru.</title>
        <authorList>
            <person name="Ormeno-Orrillo E."/>
            <person name="Duran D."/>
            <person name="Rogel M.A."/>
            <person name="Rey L."/>
            <person name="Imperial J."/>
            <person name="Ruiz-Argueso T."/>
            <person name="Martinez-Romero E."/>
        </authorList>
    </citation>
    <scope>NUCLEOTIDE SEQUENCE [LARGE SCALE GENOMIC DNA]</scope>
    <source>
        <strain evidence="2 3">LMTR 13</strain>
    </source>
</reference>
<feature type="region of interest" description="Disordered" evidence="1">
    <location>
        <begin position="37"/>
        <end position="59"/>
    </location>
</feature>
<proteinExistence type="predicted"/>
<keyword evidence="3" id="KW-1185">Reference proteome</keyword>
<dbReference type="EMBL" id="CP016428">
    <property type="protein sequence ID" value="ANW01326.1"/>
    <property type="molecule type" value="Genomic_DNA"/>
</dbReference>
<dbReference type="AlphaFoldDB" id="A0A1B1UF62"/>
<gene>
    <name evidence="2" type="ORF">LMTR13_15270</name>
</gene>
<evidence type="ECO:0000256" key="1">
    <source>
        <dbReference type="SAM" id="MobiDB-lite"/>
    </source>
</evidence>
<accession>A0A1B1UF62</accession>
<dbReference type="OrthoDB" id="8243521at2"/>
<dbReference type="KEGG" id="bic:LMTR13_15270"/>
<protein>
    <submittedName>
        <fullName evidence="2">Uncharacterized protein</fullName>
    </submittedName>
</protein>
<evidence type="ECO:0000313" key="3">
    <source>
        <dbReference type="Proteomes" id="UP000092839"/>
    </source>
</evidence>